<proteinExistence type="predicted"/>
<feature type="transmembrane region" description="Helical" evidence="1">
    <location>
        <begin position="48"/>
        <end position="79"/>
    </location>
</feature>
<keyword evidence="1" id="KW-1133">Transmembrane helix</keyword>
<evidence type="ECO:0000313" key="2">
    <source>
        <dbReference type="EMBL" id="RBP52785.1"/>
    </source>
</evidence>
<dbReference type="RefSeq" id="WP_113952407.1">
    <property type="nucleotide sequence ID" value="NZ_QNRT01000001.1"/>
</dbReference>
<feature type="transmembrane region" description="Helical" evidence="1">
    <location>
        <begin position="91"/>
        <end position="113"/>
    </location>
</feature>
<gene>
    <name evidence="2" type="ORF">DFR28_101169</name>
</gene>
<keyword evidence="1" id="KW-0812">Transmembrane</keyword>
<keyword evidence="1" id="KW-0472">Membrane</keyword>
<evidence type="ECO:0000256" key="1">
    <source>
        <dbReference type="SAM" id="Phobius"/>
    </source>
</evidence>
<evidence type="ECO:0000313" key="3">
    <source>
        <dbReference type="Proteomes" id="UP000253083"/>
    </source>
</evidence>
<protein>
    <submittedName>
        <fullName evidence="2">Uncharacterized protein</fullName>
    </submittedName>
</protein>
<dbReference type="Proteomes" id="UP000253083">
    <property type="component" value="Unassembled WGS sequence"/>
</dbReference>
<dbReference type="AlphaFoldDB" id="A0A395JQ90"/>
<dbReference type="InParanoid" id="A0A395JQ90"/>
<organism evidence="2 3">
    <name type="scientific">Arenicella xantha</name>
    <dbReference type="NCBI Taxonomy" id="644221"/>
    <lineage>
        <taxon>Bacteria</taxon>
        <taxon>Pseudomonadati</taxon>
        <taxon>Pseudomonadota</taxon>
        <taxon>Gammaproteobacteria</taxon>
        <taxon>Arenicellales</taxon>
        <taxon>Arenicellaceae</taxon>
        <taxon>Arenicella</taxon>
    </lineage>
</organism>
<reference evidence="2 3" key="1">
    <citation type="submission" date="2018-06" db="EMBL/GenBank/DDBJ databases">
        <title>Genomic Encyclopedia of Type Strains, Phase IV (KMG-IV): sequencing the most valuable type-strain genomes for metagenomic binning, comparative biology and taxonomic classification.</title>
        <authorList>
            <person name="Goeker M."/>
        </authorList>
    </citation>
    <scope>NUCLEOTIDE SEQUENCE [LARGE SCALE GENOMIC DNA]</scope>
    <source>
        <strain evidence="2 3">DSM 24032</strain>
    </source>
</reference>
<accession>A0A395JQ90</accession>
<comment type="caution">
    <text evidence="2">The sequence shown here is derived from an EMBL/GenBank/DDBJ whole genome shotgun (WGS) entry which is preliminary data.</text>
</comment>
<dbReference type="EMBL" id="QNRT01000001">
    <property type="protein sequence ID" value="RBP52785.1"/>
    <property type="molecule type" value="Genomic_DNA"/>
</dbReference>
<keyword evidence="3" id="KW-1185">Reference proteome</keyword>
<name>A0A395JQ90_9GAMM</name>
<sequence length="139" mass="14829">MDKQSNTEQQASDAALPESIIQSMVTVFQDVSDYALSRLSLAAIEAKLAMVSIVLMFAMALFVLMLLAGSWALACYLLASWLIDSSLASHAQAIGAVIGVNVVGLLISISVIIRLADGLTFKHTLNFQPSTRTNAQEGN</sequence>